<sequence length="142" mass="16296">MVSVKSAAWTVILIQLVLSCVGLIATLALVSAQLQSISIYPERQQPSKAVIVTCSCSFVMIFTTVFAMFGLTLHRRFNLIPQITMSIVSWFIHFVSTVYEFYWWNMIQFDIESSIWVASTIAVQSFFLFSLYLLVRCYTHMI</sequence>
<dbReference type="WBParaSite" id="L893_g29016.t1">
    <property type="protein sequence ID" value="L893_g29016.t1"/>
    <property type="gene ID" value="L893_g29016"/>
</dbReference>
<evidence type="ECO:0000313" key="2">
    <source>
        <dbReference type="Proteomes" id="UP000095287"/>
    </source>
</evidence>
<proteinExistence type="predicted"/>
<organism evidence="2 3">
    <name type="scientific">Steinernema glaseri</name>
    <dbReference type="NCBI Taxonomy" id="37863"/>
    <lineage>
        <taxon>Eukaryota</taxon>
        <taxon>Metazoa</taxon>
        <taxon>Ecdysozoa</taxon>
        <taxon>Nematoda</taxon>
        <taxon>Chromadorea</taxon>
        <taxon>Rhabditida</taxon>
        <taxon>Tylenchina</taxon>
        <taxon>Panagrolaimomorpha</taxon>
        <taxon>Strongyloidoidea</taxon>
        <taxon>Steinernematidae</taxon>
        <taxon>Steinernema</taxon>
    </lineage>
</organism>
<dbReference type="PROSITE" id="PS51257">
    <property type="entry name" value="PROKAR_LIPOPROTEIN"/>
    <property type="match status" value="1"/>
</dbReference>
<dbReference type="AlphaFoldDB" id="A0A1I7ZR91"/>
<protein>
    <submittedName>
        <fullName evidence="3">Transmembrane protein</fullName>
    </submittedName>
</protein>
<feature type="transmembrane region" description="Helical" evidence="1">
    <location>
        <begin position="7"/>
        <end position="30"/>
    </location>
</feature>
<keyword evidence="2" id="KW-1185">Reference proteome</keyword>
<keyword evidence="1" id="KW-0812">Transmembrane</keyword>
<keyword evidence="1" id="KW-1133">Transmembrane helix</keyword>
<name>A0A1I7ZR91_9BILA</name>
<evidence type="ECO:0000313" key="3">
    <source>
        <dbReference type="WBParaSite" id="L893_g29016.t1"/>
    </source>
</evidence>
<keyword evidence="1" id="KW-0472">Membrane</keyword>
<accession>A0A1I7ZR91</accession>
<evidence type="ECO:0000256" key="1">
    <source>
        <dbReference type="SAM" id="Phobius"/>
    </source>
</evidence>
<dbReference type="Proteomes" id="UP000095287">
    <property type="component" value="Unplaced"/>
</dbReference>
<feature type="transmembrane region" description="Helical" evidence="1">
    <location>
        <begin position="83"/>
        <end position="103"/>
    </location>
</feature>
<feature type="transmembrane region" description="Helical" evidence="1">
    <location>
        <begin position="115"/>
        <end position="135"/>
    </location>
</feature>
<reference evidence="3" key="1">
    <citation type="submission" date="2016-11" db="UniProtKB">
        <authorList>
            <consortium name="WormBaseParasite"/>
        </authorList>
    </citation>
    <scope>IDENTIFICATION</scope>
</reference>
<feature type="transmembrane region" description="Helical" evidence="1">
    <location>
        <begin position="50"/>
        <end position="71"/>
    </location>
</feature>